<keyword evidence="2 5" id="KW-0479">Metal-binding</keyword>
<dbReference type="GO" id="GO:0046872">
    <property type="term" value="F:metal ion binding"/>
    <property type="evidence" value="ECO:0007669"/>
    <property type="project" value="UniProtKB-KW"/>
</dbReference>
<organism evidence="6 7">
    <name type="scientific">Escallonia rubra</name>
    <dbReference type="NCBI Taxonomy" id="112253"/>
    <lineage>
        <taxon>Eukaryota</taxon>
        <taxon>Viridiplantae</taxon>
        <taxon>Streptophyta</taxon>
        <taxon>Embryophyta</taxon>
        <taxon>Tracheophyta</taxon>
        <taxon>Spermatophyta</taxon>
        <taxon>Magnoliopsida</taxon>
        <taxon>eudicotyledons</taxon>
        <taxon>Gunneridae</taxon>
        <taxon>Pentapetalae</taxon>
        <taxon>asterids</taxon>
        <taxon>campanulids</taxon>
        <taxon>Escalloniales</taxon>
        <taxon>Escalloniaceae</taxon>
        <taxon>Escallonia</taxon>
    </lineage>
</organism>
<feature type="binding site" evidence="5">
    <location>
        <position position="127"/>
    </location>
    <ligand>
        <name>Fe cation</name>
        <dbReference type="ChEBI" id="CHEBI:24875"/>
        <note>catalytic</note>
    </ligand>
</feature>
<keyword evidence="4 5" id="KW-0408">Iron</keyword>
<dbReference type="InterPro" id="IPR004294">
    <property type="entry name" value="Carotenoid_Oase"/>
</dbReference>
<evidence type="ECO:0000256" key="5">
    <source>
        <dbReference type="PIRSR" id="PIRSR604294-1"/>
    </source>
</evidence>
<keyword evidence="7" id="KW-1185">Reference proteome</keyword>
<accession>A0AA88R9Z4</accession>
<reference evidence="6" key="1">
    <citation type="submission" date="2022-12" db="EMBL/GenBank/DDBJ databases">
        <title>Draft genome assemblies for two species of Escallonia (Escalloniales).</title>
        <authorList>
            <person name="Chanderbali A."/>
            <person name="Dervinis C."/>
            <person name="Anghel I."/>
            <person name="Soltis D."/>
            <person name="Soltis P."/>
            <person name="Zapata F."/>
        </authorList>
    </citation>
    <scope>NUCLEOTIDE SEQUENCE</scope>
    <source>
        <strain evidence="6">UCBG92.1500</strain>
        <tissue evidence="6">Leaf</tissue>
    </source>
</reference>
<evidence type="ECO:0000313" key="6">
    <source>
        <dbReference type="EMBL" id="KAK2975041.1"/>
    </source>
</evidence>
<gene>
    <name evidence="6" type="ORF">RJ640_021050</name>
</gene>
<dbReference type="PANTHER" id="PTHR10543">
    <property type="entry name" value="BETA-CAROTENE DIOXYGENASE"/>
    <property type="match status" value="1"/>
</dbReference>
<dbReference type="PANTHER" id="PTHR10543:SF46">
    <property type="entry name" value="CAROTENOID CLEAVAGE DIOXYGENASE 4, CHLOROPLASTIC-RELATED"/>
    <property type="match status" value="1"/>
</dbReference>
<keyword evidence="3" id="KW-0223">Dioxygenase</keyword>
<dbReference type="GO" id="GO:0009570">
    <property type="term" value="C:chloroplast stroma"/>
    <property type="evidence" value="ECO:0007669"/>
    <property type="project" value="TreeGrafter"/>
</dbReference>
<dbReference type="GO" id="GO:0010436">
    <property type="term" value="F:carotenoid dioxygenase activity"/>
    <property type="evidence" value="ECO:0007669"/>
    <property type="project" value="TreeGrafter"/>
</dbReference>
<sequence length="172" mass="18475">MACTSVGIPRMKNVTNITIDRSYSTGDHATTRHAYQKEVVDSLEQLLTAAENHDLARGRGGRGGGVKGMMSSDCGGAGRIWQKIVIGNKSGHDLAEATNLGERETEERMAFQPDVPIFTMTRPSFTHDFAITKKHAIFGDIQIGMNPVDMLGGGSPVGADPTKVPRIGVIPR</sequence>
<evidence type="ECO:0000256" key="4">
    <source>
        <dbReference type="ARBA" id="ARBA00023004"/>
    </source>
</evidence>
<comment type="cofactor">
    <cofactor evidence="5">
        <name>Fe(2+)</name>
        <dbReference type="ChEBI" id="CHEBI:29033"/>
    </cofactor>
    <text evidence="5">Binds 1 Fe(2+) ion per subunit.</text>
</comment>
<protein>
    <submittedName>
        <fullName evidence="6">Uncharacterized protein</fullName>
    </submittedName>
</protein>
<name>A0AA88R9Z4_9ASTE</name>
<dbReference type="EMBL" id="JAVXUO010002247">
    <property type="protein sequence ID" value="KAK2975041.1"/>
    <property type="molecule type" value="Genomic_DNA"/>
</dbReference>
<dbReference type="Proteomes" id="UP001187471">
    <property type="component" value="Unassembled WGS sequence"/>
</dbReference>
<keyword evidence="3" id="KW-0560">Oxidoreductase</keyword>
<evidence type="ECO:0000256" key="1">
    <source>
        <dbReference type="ARBA" id="ARBA00006787"/>
    </source>
</evidence>
<dbReference type="Pfam" id="PF03055">
    <property type="entry name" value="RPE65"/>
    <property type="match status" value="1"/>
</dbReference>
<dbReference type="AlphaFoldDB" id="A0AA88R9Z4"/>
<proteinExistence type="inferred from homology"/>
<evidence type="ECO:0000256" key="3">
    <source>
        <dbReference type="ARBA" id="ARBA00022964"/>
    </source>
</evidence>
<evidence type="ECO:0000313" key="7">
    <source>
        <dbReference type="Proteomes" id="UP001187471"/>
    </source>
</evidence>
<dbReference type="GO" id="GO:0016121">
    <property type="term" value="P:carotene catabolic process"/>
    <property type="evidence" value="ECO:0007669"/>
    <property type="project" value="TreeGrafter"/>
</dbReference>
<comment type="caution">
    <text evidence="6">The sequence shown here is derived from an EMBL/GenBank/DDBJ whole genome shotgun (WGS) entry which is preliminary data.</text>
</comment>
<evidence type="ECO:0000256" key="2">
    <source>
        <dbReference type="ARBA" id="ARBA00022723"/>
    </source>
</evidence>
<comment type="similarity">
    <text evidence="1">Belongs to the carotenoid oxygenase family.</text>
</comment>